<organism evidence="1 2">
    <name type="scientific">Candidatus Stercoripulliclostridium pullicola</name>
    <dbReference type="NCBI Taxonomy" id="2840953"/>
    <lineage>
        <taxon>Bacteria</taxon>
        <taxon>Bacillati</taxon>
        <taxon>Bacillota</taxon>
        <taxon>Clostridia</taxon>
        <taxon>Eubacteriales</taxon>
        <taxon>Candidatus Stercoripulliclostridium</taxon>
    </lineage>
</organism>
<dbReference type="AlphaFoldDB" id="A0A940DHM8"/>
<evidence type="ECO:0000313" key="1">
    <source>
        <dbReference type="EMBL" id="MBO8424604.1"/>
    </source>
</evidence>
<reference evidence="1" key="1">
    <citation type="submission" date="2020-10" db="EMBL/GenBank/DDBJ databases">
        <authorList>
            <person name="Gilroy R."/>
        </authorList>
    </citation>
    <scope>NUCLEOTIDE SEQUENCE</scope>
    <source>
        <strain evidence="1">517</strain>
    </source>
</reference>
<accession>A0A940DHM8</accession>
<reference evidence="1" key="2">
    <citation type="journal article" date="2021" name="PeerJ">
        <title>Extensive microbial diversity within the chicken gut microbiome revealed by metagenomics and culture.</title>
        <authorList>
            <person name="Gilroy R."/>
            <person name="Ravi A."/>
            <person name="Getino M."/>
            <person name="Pursley I."/>
            <person name="Horton D.L."/>
            <person name="Alikhan N.F."/>
            <person name="Baker D."/>
            <person name="Gharbi K."/>
            <person name="Hall N."/>
            <person name="Watson M."/>
            <person name="Adriaenssens E.M."/>
            <person name="Foster-Nyarko E."/>
            <person name="Jarju S."/>
            <person name="Secka A."/>
            <person name="Antonio M."/>
            <person name="Oren A."/>
            <person name="Chaudhuri R.R."/>
            <person name="La Ragione R."/>
            <person name="Hildebrand F."/>
            <person name="Pallen M.J."/>
        </authorList>
    </citation>
    <scope>NUCLEOTIDE SEQUENCE</scope>
    <source>
        <strain evidence="1">517</strain>
    </source>
</reference>
<dbReference type="InterPro" id="IPR032427">
    <property type="entry name" value="P22_portal"/>
</dbReference>
<proteinExistence type="predicted"/>
<evidence type="ECO:0000313" key="2">
    <source>
        <dbReference type="Proteomes" id="UP000727857"/>
    </source>
</evidence>
<dbReference type="Proteomes" id="UP000727857">
    <property type="component" value="Unassembled WGS sequence"/>
</dbReference>
<dbReference type="Pfam" id="PF16510">
    <property type="entry name" value="P22_portal"/>
    <property type="match status" value="1"/>
</dbReference>
<protein>
    <recommendedName>
        <fullName evidence="3">Portal protein</fullName>
    </recommendedName>
</protein>
<evidence type="ECO:0008006" key="3">
    <source>
        <dbReference type="Google" id="ProtNLM"/>
    </source>
</evidence>
<dbReference type="EMBL" id="JADINF010000158">
    <property type="protein sequence ID" value="MBO8424604.1"/>
    <property type="molecule type" value="Genomic_DNA"/>
</dbReference>
<comment type="caution">
    <text evidence="1">The sequence shown here is derived from an EMBL/GenBank/DDBJ whole genome shotgun (WGS) entry which is preliminary data.</text>
</comment>
<gene>
    <name evidence="1" type="ORF">IAB16_06250</name>
</gene>
<name>A0A940DHM8_9FIRM</name>
<sequence length="617" mass="69102">MQRKKEDLAREVRADFDARREARKRIEAQWLLNVNFMLGNQYSVLDSRGELTETDKRYFWQEREVYNHIAPLIETRLAKFARVNCAVTVRPSSNDDADVNTARLSTKIIEATQQDNGFVKLFGDANYWAELTGTAFYKVIWDESERADGSIAGGVRIAVCPPYEIYPDSLSAQDMDACRSIIHAKAYPVAVIRDLWGTEVEAEDVSVLNSDVDGESLKHGYGARVSKEIKSDHAIVIERYELPDSVRKNGRLVIVAGNKVLYDGELPYVNAADGKRGYPFVRQVALEQPASFYGRSIIERLIPVQRAYNAVKNRKHEFMNRLSAGVLAVEEGSVDTEQLEEEGLAPGKVVIYRQGSNPPVVMSAGTVPGEFRDEEDRLLSEFQSISGISNLLNVSGATLSAISGYALSLLLEQDYSRLSVTTESIRAAVKEVCRKILRLYKQFVDSERLIRISGDNGEVEVVAFRGSGLTSEDIVMESNSEMVETPATRKNMVLELLKYGLLSDENGKISNRNRAKIVEMLGFGNWEAAKSREEMHVRKAEIENLDMSEGKKCEVEAVDDHELHVEEHTSCLVSGRDTLSEKSKKLINEHIRRHKVIARLALAADAQSASLNSEEKE</sequence>